<reference evidence="4 5" key="1">
    <citation type="submission" date="2024-10" db="EMBL/GenBank/DDBJ databases">
        <title>The Natural Products Discovery Center: Release of the First 8490 Sequenced Strains for Exploring Actinobacteria Biosynthetic Diversity.</title>
        <authorList>
            <person name="Kalkreuter E."/>
            <person name="Kautsar S.A."/>
            <person name="Yang D."/>
            <person name="Bader C.D."/>
            <person name="Teijaro C.N."/>
            <person name="Fluegel L."/>
            <person name="Davis C.M."/>
            <person name="Simpson J.R."/>
            <person name="Lauterbach L."/>
            <person name="Steele A.D."/>
            <person name="Gui C."/>
            <person name="Meng S."/>
            <person name="Li G."/>
            <person name="Viehrig K."/>
            <person name="Ye F."/>
            <person name="Su P."/>
            <person name="Kiefer A.F."/>
            <person name="Nichols A."/>
            <person name="Cepeda A.J."/>
            <person name="Yan W."/>
            <person name="Fan B."/>
            <person name="Jiang Y."/>
            <person name="Adhikari A."/>
            <person name="Zheng C.-J."/>
            <person name="Schuster L."/>
            <person name="Cowan T.M."/>
            <person name="Smanski M.J."/>
            <person name="Chevrette M.G."/>
            <person name="De Carvalho L.P.S."/>
            <person name="Shen B."/>
        </authorList>
    </citation>
    <scope>NUCLEOTIDE SEQUENCE [LARGE SCALE GENOMIC DNA]</scope>
    <source>
        <strain evidence="4 5">NPDC012605</strain>
    </source>
</reference>
<dbReference type="SMART" id="SM00108">
    <property type="entry name" value="B_lectin"/>
    <property type="match status" value="1"/>
</dbReference>
<dbReference type="Gene3D" id="2.90.10.10">
    <property type="entry name" value="Bulb-type lectin domain"/>
    <property type="match status" value="1"/>
</dbReference>
<dbReference type="PROSITE" id="PS50927">
    <property type="entry name" value="BULB_LECTIN"/>
    <property type="match status" value="1"/>
</dbReference>
<dbReference type="Proteomes" id="UP001602370">
    <property type="component" value="Unassembled WGS sequence"/>
</dbReference>
<evidence type="ECO:0000313" key="5">
    <source>
        <dbReference type="Proteomes" id="UP001602370"/>
    </source>
</evidence>
<keyword evidence="5" id="KW-1185">Reference proteome</keyword>
<evidence type="ECO:0000256" key="1">
    <source>
        <dbReference type="ARBA" id="ARBA00022729"/>
    </source>
</evidence>
<keyword evidence="1" id="KW-0732">Signal</keyword>
<evidence type="ECO:0000313" key="4">
    <source>
        <dbReference type="EMBL" id="MFF5923820.1"/>
    </source>
</evidence>
<dbReference type="SUPFAM" id="SSF69318">
    <property type="entry name" value="Integrin alpha N-terminal domain"/>
    <property type="match status" value="2"/>
</dbReference>
<dbReference type="Gene3D" id="2.130.10.130">
    <property type="entry name" value="Integrin alpha, N-terminal"/>
    <property type="match status" value="1"/>
</dbReference>
<organism evidence="4 5">
    <name type="scientific">Streptomyces flavochromogenes</name>
    <dbReference type="NCBI Taxonomy" id="68199"/>
    <lineage>
        <taxon>Bacteria</taxon>
        <taxon>Bacillati</taxon>
        <taxon>Actinomycetota</taxon>
        <taxon>Actinomycetes</taxon>
        <taxon>Kitasatosporales</taxon>
        <taxon>Streptomycetaceae</taxon>
        <taxon>Streptomyces</taxon>
    </lineage>
</organism>
<dbReference type="NCBIfam" id="NF033679">
    <property type="entry name" value="DNRLRE_dom"/>
    <property type="match status" value="1"/>
</dbReference>
<feature type="domain" description="Bulb-type lectin" evidence="3">
    <location>
        <begin position="1013"/>
        <end position="1125"/>
    </location>
</feature>
<dbReference type="SUPFAM" id="SSF51110">
    <property type="entry name" value="alpha-D-mannose-specific plant lectins"/>
    <property type="match status" value="2"/>
</dbReference>
<dbReference type="InterPro" id="IPR001480">
    <property type="entry name" value="Bulb-type_lectin_dom"/>
</dbReference>
<name>A0ABW6Y228_9ACTN</name>
<dbReference type="InterPro" id="IPR013517">
    <property type="entry name" value="FG-GAP"/>
</dbReference>
<proteinExistence type="predicted"/>
<dbReference type="Pfam" id="PF13517">
    <property type="entry name" value="FG-GAP_3"/>
    <property type="match status" value="2"/>
</dbReference>
<gene>
    <name evidence="4" type="ORF">ACFY8C_36680</name>
</gene>
<sequence length="1481" mass="158301">MMTSVMAAVPAGALAPQAPPAAAASAPVVNDPVADGSLSEEDYALQQAATTGQPFEVVSRRTESSETWAQPEGSFKVTEHGTPVRLWREGEWVAADPTLEFAPDGSVVTKATDIATKFSGGGTAPLIQGAMNGRTLTLTWPNALPKPTLDGNVATYAEVLPGVDLQLKAEVEGFSQVFVVKTPQAAQNAELARLQFGIAADGLTVEKDAETGSLTAKDPAGQIVFSSSAPMMWDSTTTTSQQAAATTLRGAMAMTTEATATAGASDDGSAFDPGLGAQDAVMPTELTSDTLTITPDQELLTGAETTYPVYIDPSWGFGDRQKWNWTRVYKAYPGQSFWNSKDPVRVGYEAQTGGSDRVSRSFFQLDVSHLKNTEVKSATFRVKNTWSWSCQAREVHLYPTGAINSKTNWTNQPGKLTTSPLDTVNDAKGWVPPSGSSSSCPAGNLEFDATSWVRTKASEGAESISFGLYADENDTFGWKKFDPKTVVLETVYNTPPELPEKLGTSPATPCASGATLGNATVGLYATIKDADYGNLSAEFELYENKAGSSTRVFTKTVPALNGRVATLSVPVALTVGGTGITYSWRVRAVDSDKAESAWKNAPCAFKLDRQRPGTPPKIVSPVGADGKPVFPSGDAGWPTPTGPARQKATFTFQPVESDVKKIYWWTDSDPDVKEVSPAGGVYAGLVSIPSYGPHMIYAYSVDAAGNRSDTATYLYYANKDQERDESNDVNGDRFKDIWSPDGNGTLIAYTGHGDRAFSTMNAASGAATFPGQQVSAVGDWQGDGFNDLLALVPNPNQNGAKDLQVYKNNGSGLVNAEEGPLTLRTTSSTPNYWSAADQVIGGDFDADPEAEPDVLVKTADKLWFYRGTRAATIGFGRSGGLALVGGPESQWNKYTIVSTGDINGDDLPDLLLRDDATGDLLRSYATPDPANPGRMNLATWGRNRVKVGSGLTKALYPQLGVSGDLDGDGSGDGIVDGDGIMDLWARKADNTMVGWRGKGTPTNLTGFDAPYVIDGITGGMRLAPKTVIASGHSVTAQSSTLTMGLDGKLSIANKAGAKVWSSAAGTPGSFARVENNGNLSVCDADNSCPWTTGAVNLGEGFAVLKDSGDLVVYNDKSQALWSSGTSVRHDHNRDGRSDMANWYDYYDGHDSVHVFTPASNGKFETSPRAGWSVPAGEFYSEHMKRVTGDFNGDGVGDLASIYGYSDGRVSLFTWLGKGDGTFGSATRSWTADPGHWYFENMTPYSGDFNGDGRDDLAVWYDYSDTTDTLFTFTTTVTGTFNHPVQYWRGLTGWEQSRAKTVSGDFNGDGRDDLATFYHLPDGSEKIRIFSATVNSTFVPADKWSATTWGDWNRTTIHAGDFNGDGRDDVAAWYDYADGTDGIHIWTSTVAGGLANAYPAWTGAKDFMFRGNIKLVTGDYNGDGKDEFAGLYGYDVAPNTGAVRTFTWLANASNKLDAPMDSWYAAPGNWSFDRVTFFEKQL</sequence>
<protein>
    <submittedName>
        <fullName evidence="4">FG-GAP-like repeat-containing protein</fullName>
    </submittedName>
</protein>
<evidence type="ECO:0000259" key="3">
    <source>
        <dbReference type="PROSITE" id="PS50927"/>
    </source>
</evidence>
<dbReference type="EMBL" id="JBIBDZ010000015">
    <property type="protein sequence ID" value="MFF5923820.1"/>
    <property type="molecule type" value="Genomic_DNA"/>
</dbReference>
<evidence type="ECO:0000256" key="2">
    <source>
        <dbReference type="SAM" id="MobiDB-lite"/>
    </source>
</evidence>
<feature type="region of interest" description="Disordered" evidence="2">
    <location>
        <begin position="49"/>
        <end position="73"/>
    </location>
</feature>
<comment type="caution">
    <text evidence="4">The sequence shown here is derived from an EMBL/GenBank/DDBJ whole genome shotgun (WGS) entry which is preliminary data.</text>
</comment>
<dbReference type="InterPro" id="IPR028994">
    <property type="entry name" value="Integrin_alpha_N"/>
</dbReference>
<dbReference type="Gene3D" id="2.40.128.340">
    <property type="match status" value="4"/>
</dbReference>
<dbReference type="InterPro" id="IPR036426">
    <property type="entry name" value="Bulb-type_lectin_dom_sf"/>
</dbReference>
<accession>A0ABW6Y228</accession>
<dbReference type="RefSeq" id="WP_388311449.1">
    <property type="nucleotide sequence ID" value="NZ_JBIBDZ010000015.1"/>
</dbReference>